<dbReference type="RefSeq" id="WP_053057193.1">
    <property type="nucleotide sequence ID" value="NZ_CP043476.1"/>
</dbReference>
<feature type="compositionally biased region" description="Low complexity" evidence="1">
    <location>
        <begin position="98"/>
        <end position="108"/>
    </location>
</feature>
<sequence>MNTKLPTCRLGDEEFLLVAHFLPQERGNVKLSGRLVLEAVLHVMETGCPWKELPPEYGPWHTVYTRARRWSHSGVLRKVLDALQSMPLHQEASDTTMRSSSPSRPRVVPRMATAEVPDQHLLSLADEMRPMIFNLTRCLMMERSDVGISQLEVAILMRVEARPGIGISTLGTQIEQHPATIGLAVRRLVQQGRLSSGPRAPMDKRRAALTICDAGLQALSKVRSSRSWQLIRQLRTLPPDDVIAIEHALGPLQQVLLGLRRLFAI</sequence>
<protein>
    <recommendedName>
        <fullName evidence="2">Insertion element IS402-like domain-containing protein</fullName>
    </recommendedName>
</protein>
<dbReference type="InterPro" id="IPR036390">
    <property type="entry name" value="WH_DNA-bd_sf"/>
</dbReference>
<dbReference type="PANTHER" id="PTHR46637">
    <property type="entry name" value="TIS1421-TRANSPOSASE PROTEIN A"/>
    <property type="match status" value="1"/>
</dbReference>
<accession>A0A2S7F0F6</accession>
<dbReference type="EMBL" id="MDEG01000003">
    <property type="protein sequence ID" value="PPU98910.1"/>
    <property type="molecule type" value="Genomic_DNA"/>
</dbReference>
<reference evidence="4" key="1">
    <citation type="submission" date="2016-08" db="EMBL/GenBank/DDBJ databases">
        <authorList>
            <person name="Merda D."/>
            <person name="Briand M."/>
            <person name="Taghouti G."/>
            <person name="Carrere S."/>
            <person name="Gouzy J."/>
            <person name="Portier P."/>
            <person name="Jacques M.-A."/>
            <person name="Fischer-Le Saux M."/>
        </authorList>
    </citation>
    <scope>NUCLEOTIDE SEQUENCE [LARGE SCALE GENOMIC DNA]</scope>
    <source>
        <strain evidence="4">CFBP1156</strain>
    </source>
</reference>
<gene>
    <name evidence="3" type="ORF">XhyaCFBP1156_05915</name>
</gene>
<dbReference type="InterPro" id="IPR025161">
    <property type="entry name" value="IS402-like_dom"/>
</dbReference>
<evidence type="ECO:0000259" key="2">
    <source>
        <dbReference type="Pfam" id="PF13340"/>
    </source>
</evidence>
<organism evidence="3 4">
    <name type="scientific">Xanthomonas hyacinthi</name>
    <dbReference type="NCBI Taxonomy" id="56455"/>
    <lineage>
        <taxon>Bacteria</taxon>
        <taxon>Pseudomonadati</taxon>
        <taxon>Pseudomonadota</taxon>
        <taxon>Gammaproteobacteria</taxon>
        <taxon>Lysobacterales</taxon>
        <taxon>Lysobacteraceae</taxon>
        <taxon>Xanthomonas</taxon>
    </lineage>
</organism>
<keyword evidence="4" id="KW-1185">Reference proteome</keyword>
<comment type="caution">
    <text evidence="3">The sequence shown here is derived from an EMBL/GenBank/DDBJ whole genome shotgun (WGS) entry which is preliminary data.</text>
</comment>
<evidence type="ECO:0000313" key="4">
    <source>
        <dbReference type="Proteomes" id="UP000238261"/>
    </source>
</evidence>
<dbReference type="InterPro" id="IPR036388">
    <property type="entry name" value="WH-like_DNA-bd_sf"/>
</dbReference>
<proteinExistence type="predicted"/>
<feature type="region of interest" description="Disordered" evidence="1">
    <location>
        <begin position="88"/>
        <end position="108"/>
    </location>
</feature>
<dbReference type="Proteomes" id="UP000238261">
    <property type="component" value="Unassembled WGS sequence"/>
</dbReference>
<dbReference type="Gene3D" id="1.10.10.10">
    <property type="entry name" value="Winged helix-like DNA-binding domain superfamily/Winged helix DNA-binding domain"/>
    <property type="match status" value="1"/>
</dbReference>
<dbReference type="Pfam" id="PF13340">
    <property type="entry name" value="DUF4096"/>
    <property type="match status" value="1"/>
</dbReference>
<dbReference type="SUPFAM" id="SSF46785">
    <property type="entry name" value="Winged helix' DNA-binding domain"/>
    <property type="match status" value="1"/>
</dbReference>
<name>A0A2S7F0F6_9XANT</name>
<evidence type="ECO:0000256" key="1">
    <source>
        <dbReference type="SAM" id="MobiDB-lite"/>
    </source>
</evidence>
<feature type="domain" description="Insertion element IS402-like" evidence="2">
    <location>
        <begin position="10"/>
        <end position="79"/>
    </location>
</feature>
<evidence type="ECO:0000313" key="3">
    <source>
        <dbReference type="EMBL" id="PPU98910.1"/>
    </source>
</evidence>
<dbReference type="PANTHER" id="PTHR46637:SF1">
    <property type="entry name" value="BLL5188 PROTEIN"/>
    <property type="match status" value="1"/>
</dbReference>
<dbReference type="AlphaFoldDB" id="A0A2S7F0F6"/>
<dbReference type="InterPro" id="IPR052909">
    <property type="entry name" value="Transposase_6_like"/>
</dbReference>
<dbReference type="OrthoDB" id="5676848at2"/>